<protein>
    <submittedName>
        <fullName evidence="1">13468_t:CDS:1</fullName>
    </submittedName>
</protein>
<accession>A0A9N9AIW2</accession>
<organism evidence="1 2">
    <name type="scientific">Ambispora gerdemannii</name>
    <dbReference type="NCBI Taxonomy" id="144530"/>
    <lineage>
        <taxon>Eukaryota</taxon>
        <taxon>Fungi</taxon>
        <taxon>Fungi incertae sedis</taxon>
        <taxon>Mucoromycota</taxon>
        <taxon>Glomeromycotina</taxon>
        <taxon>Glomeromycetes</taxon>
        <taxon>Archaeosporales</taxon>
        <taxon>Ambisporaceae</taxon>
        <taxon>Ambispora</taxon>
    </lineage>
</organism>
<dbReference type="Proteomes" id="UP000789831">
    <property type="component" value="Unassembled WGS sequence"/>
</dbReference>
<dbReference type="OrthoDB" id="2439807at2759"/>
<dbReference type="EMBL" id="CAJVPL010000851">
    <property type="protein sequence ID" value="CAG8534666.1"/>
    <property type="molecule type" value="Genomic_DNA"/>
</dbReference>
<reference evidence="1" key="1">
    <citation type="submission" date="2021-06" db="EMBL/GenBank/DDBJ databases">
        <authorList>
            <person name="Kallberg Y."/>
            <person name="Tangrot J."/>
            <person name="Rosling A."/>
        </authorList>
    </citation>
    <scope>NUCLEOTIDE SEQUENCE</scope>
    <source>
        <strain evidence="1">MT106</strain>
    </source>
</reference>
<gene>
    <name evidence="1" type="ORF">AGERDE_LOCUS5882</name>
</gene>
<name>A0A9N9AIW2_9GLOM</name>
<comment type="caution">
    <text evidence="1">The sequence shown here is derived from an EMBL/GenBank/DDBJ whole genome shotgun (WGS) entry which is preliminary data.</text>
</comment>
<evidence type="ECO:0000313" key="1">
    <source>
        <dbReference type="EMBL" id="CAG8534666.1"/>
    </source>
</evidence>
<evidence type="ECO:0000313" key="2">
    <source>
        <dbReference type="Proteomes" id="UP000789831"/>
    </source>
</evidence>
<proteinExistence type="predicted"/>
<keyword evidence="2" id="KW-1185">Reference proteome</keyword>
<dbReference type="AlphaFoldDB" id="A0A9N9AIW2"/>
<sequence length="92" mass="10897">ILGIKFELPIGETHRCAGEEPKLKREIYEIISSTNFWTNIYHLLHILWPYCTILNILQSDKARLHQVITSLGYLVQVWKNYDDEQLRNQLIS</sequence>
<feature type="non-terminal residue" evidence="1">
    <location>
        <position position="1"/>
    </location>
</feature>